<dbReference type="PANTHER" id="PTHR24221:SF654">
    <property type="entry name" value="ATP-BINDING CASSETTE SUB-FAMILY B MEMBER 6"/>
    <property type="match status" value="1"/>
</dbReference>
<feature type="transmembrane region" description="Helical" evidence="7">
    <location>
        <begin position="222"/>
        <end position="245"/>
    </location>
</feature>
<reference evidence="10 11" key="1">
    <citation type="submission" date="2024-09" db="EMBL/GenBank/DDBJ databases">
        <authorList>
            <person name="Sun Q."/>
            <person name="Mori K."/>
        </authorList>
    </citation>
    <scope>NUCLEOTIDE SEQUENCE [LARGE SCALE GENOMIC DNA]</scope>
    <source>
        <strain evidence="10 11">TBRC 7907</strain>
    </source>
</reference>
<accession>A0ABV5ZU79</accession>
<evidence type="ECO:0000256" key="4">
    <source>
        <dbReference type="ARBA" id="ARBA00022840"/>
    </source>
</evidence>
<keyword evidence="5 7" id="KW-1133">Transmembrane helix</keyword>
<proteinExistence type="predicted"/>
<evidence type="ECO:0000313" key="10">
    <source>
        <dbReference type="EMBL" id="MFB9904447.1"/>
    </source>
</evidence>
<evidence type="ECO:0000256" key="5">
    <source>
        <dbReference type="ARBA" id="ARBA00022989"/>
    </source>
</evidence>
<keyword evidence="6 7" id="KW-0472">Membrane</keyword>
<organism evidence="10 11">
    <name type="scientific">Allokutzneria oryzae</name>
    <dbReference type="NCBI Taxonomy" id="1378989"/>
    <lineage>
        <taxon>Bacteria</taxon>
        <taxon>Bacillati</taxon>
        <taxon>Actinomycetota</taxon>
        <taxon>Actinomycetes</taxon>
        <taxon>Pseudonocardiales</taxon>
        <taxon>Pseudonocardiaceae</taxon>
        <taxon>Allokutzneria</taxon>
    </lineage>
</organism>
<dbReference type="InterPro" id="IPR039421">
    <property type="entry name" value="Type_1_exporter"/>
</dbReference>
<dbReference type="PANTHER" id="PTHR24221">
    <property type="entry name" value="ATP-BINDING CASSETTE SUB-FAMILY B"/>
    <property type="match status" value="1"/>
</dbReference>
<dbReference type="InterPro" id="IPR036640">
    <property type="entry name" value="ABC1_TM_sf"/>
</dbReference>
<dbReference type="Pfam" id="PF00005">
    <property type="entry name" value="ABC_tran"/>
    <property type="match status" value="1"/>
</dbReference>
<dbReference type="EMBL" id="JBHLZU010000009">
    <property type="protein sequence ID" value="MFB9904447.1"/>
    <property type="molecule type" value="Genomic_DNA"/>
</dbReference>
<evidence type="ECO:0000256" key="1">
    <source>
        <dbReference type="ARBA" id="ARBA00004651"/>
    </source>
</evidence>
<evidence type="ECO:0000259" key="9">
    <source>
        <dbReference type="PROSITE" id="PS50929"/>
    </source>
</evidence>
<comment type="caution">
    <text evidence="10">The sequence shown here is derived from an EMBL/GenBank/DDBJ whole genome shotgun (WGS) entry which is preliminary data.</text>
</comment>
<keyword evidence="2 7" id="KW-0812">Transmembrane</keyword>
<dbReference type="InterPro" id="IPR011527">
    <property type="entry name" value="ABC1_TM_dom"/>
</dbReference>
<feature type="domain" description="ABC transmembrane type-1" evidence="9">
    <location>
        <begin position="10"/>
        <end position="271"/>
    </location>
</feature>
<keyword evidence="3" id="KW-0547">Nucleotide-binding</keyword>
<evidence type="ECO:0000256" key="7">
    <source>
        <dbReference type="SAM" id="Phobius"/>
    </source>
</evidence>
<name>A0ABV5ZU79_9PSEU</name>
<dbReference type="SMART" id="SM00382">
    <property type="entry name" value="AAA"/>
    <property type="match status" value="1"/>
</dbReference>
<dbReference type="Gene3D" id="1.20.1560.10">
    <property type="entry name" value="ABC transporter type 1, transmembrane domain"/>
    <property type="match status" value="1"/>
</dbReference>
<dbReference type="SUPFAM" id="SSF90123">
    <property type="entry name" value="ABC transporter transmembrane region"/>
    <property type="match status" value="1"/>
</dbReference>
<comment type="subcellular location">
    <subcellularLocation>
        <location evidence="1">Cell membrane</location>
        <topology evidence="1">Multi-pass membrane protein</topology>
    </subcellularLocation>
</comment>
<dbReference type="Pfam" id="PF00664">
    <property type="entry name" value="ABC_membrane"/>
    <property type="match status" value="1"/>
</dbReference>
<dbReference type="PROSITE" id="PS50929">
    <property type="entry name" value="ABC_TM1F"/>
    <property type="match status" value="1"/>
</dbReference>
<dbReference type="Proteomes" id="UP001589693">
    <property type="component" value="Unassembled WGS sequence"/>
</dbReference>
<dbReference type="PROSITE" id="PS50893">
    <property type="entry name" value="ABC_TRANSPORTER_2"/>
    <property type="match status" value="1"/>
</dbReference>
<feature type="transmembrane region" description="Helical" evidence="7">
    <location>
        <begin position="139"/>
        <end position="156"/>
    </location>
</feature>
<feature type="domain" description="ABC transporter" evidence="8">
    <location>
        <begin position="310"/>
        <end position="536"/>
    </location>
</feature>
<sequence length="537" mass="55846">MSVLLAGYSAAIAGRAVVLLAVPALISSTVDSVISGSTRGFTALALVLGCGALCEVAVALLGAAAIGGRTCALRVRTVRHLLALGPRGGLSAGDGVSRVVHASAETAEAPFMIVRVVAGAAGSVGGLVLLWLVDWRCGLAFLLSVPVVLLLARRFLGDVTRAQGEYFQVQSQLADRLLNALTGIRTIRAFGTADRETARVLSPLPALSACGRALWSVQRGAVWTMGLLVALSEVLVLAVAGWGVAGGQLTPGELLAVVGYLSLASAGFDQIDSVLELGYAKAGASRLDEVLAKEPPRAGAVMGLHGPGALRFTNVTVIRGQRRVLNGLTLTVPAGVAMAVVGRSGSGKSTLAETVGRLCDPSSGDVVLDGVSVRDLPWSVLRRAVTYAFARPVLLGTTVREAIGYGARYPNVVDAAEAARADSFIRHLPLGYDTPLADAPMSGGELQRVGLARALVRRSRVYVLDDATSGLDAVTEAEVGAAITTRLSERTRLIIAHRAETAQRCDLVAWLEQGSVRAVATHDELWADPDYRAVFGE</sequence>
<gene>
    <name evidence="10" type="ORF">ACFFQA_10940</name>
</gene>
<evidence type="ECO:0000256" key="2">
    <source>
        <dbReference type="ARBA" id="ARBA00022692"/>
    </source>
</evidence>
<feature type="transmembrane region" description="Helical" evidence="7">
    <location>
        <begin position="112"/>
        <end position="133"/>
    </location>
</feature>
<evidence type="ECO:0000256" key="3">
    <source>
        <dbReference type="ARBA" id="ARBA00022741"/>
    </source>
</evidence>
<protein>
    <submittedName>
        <fullName evidence="10">ABC transporter ATP-binding protein</fullName>
    </submittedName>
</protein>
<keyword evidence="4 10" id="KW-0067">ATP-binding</keyword>
<evidence type="ECO:0000259" key="8">
    <source>
        <dbReference type="PROSITE" id="PS50893"/>
    </source>
</evidence>
<dbReference type="InterPro" id="IPR003593">
    <property type="entry name" value="AAA+_ATPase"/>
</dbReference>
<feature type="transmembrane region" description="Helical" evidence="7">
    <location>
        <begin position="45"/>
        <end position="66"/>
    </location>
</feature>
<dbReference type="Gene3D" id="3.40.50.300">
    <property type="entry name" value="P-loop containing nucleotide triphosphate hydrolases"/>
    <property type="match status" value="1"/>
</dbReference>
<dbReference type="GO" id="GO:0005524">
    <property type="term" value="F:ATP binding"/>
    <property type="evidence" value="ECO:0007669"/>
    <property type="project" value="UniProtKB-KW"/>
</dbReference>
<dbReference type="InterPro" id="IPR027417">
    <property type="entry name" value="P-loop_NTPase"/>
</dbReference>
<dbReference type="InterPro" id="IPR003439">
    <property type="entry name" value="ABC_transporter-like_ATP-bd"/>
</dbReference>
<dbReference type="InterPro" id="IPR017871">
    <property type="entry name" value="ABC_transporter-like_CS"/>
</dbReference>
<evidence type="ECO:0000256" key="6">
    <source>
        <dbReference type="ARBA" id="ARBA00023136"/>
    </source>
</evidence>
<dbReference type="SUPFAM" id="SSF52540">
    <property type="entry name" value="P-loop containing nucleoside triphosphate hydrolases"/>
    <property type="match status" value="1"/>
</dbReference>
<keyword evidence="11" id="KW-1185">Reference proteome</keyword>
<dbReference type="PROSITE" id="PS00211">
    <property type="entry name" value="ABC_TRANSPORTER_1"/>
    <property type="match status" value="1"/>
</dbReference>
<evidence type="ECO:0000313" key="11">
    <source>
        <dbReference type="Proteomes" id="UP001589693"/>
    </source>
</evidence>